<reference evidence="1 2" key="1">
    <citation type="submission" date="2014-04" db="EMBL/GenBank/DDBJ databases">
        <authorList>
            <consortium name="DOE Joint Genome Institute"/>
            <person name="Kuo A."/>
            <person name="Tarkka M."/>
            <person name="Buscot F."/>
            <person name="Kohler A."/>
            <person name="Nagy L.G."/>
            <person name="Floudas D."/>
            <person name="Copeland A."/>
            <person name="Barry K.W."/>
            <person name="Cichocki N."/>
            <person name="Veneault-Fourrey C."/>
            <person name="LaButti K."/>
            <person name="Lindquist E.A."/>
            <person name="Lipzen A."/>
            <person name="Lundell T."/>
            <person name="Morin E."/>
            <person name="Murat C."/>
            <person name="Sun H."/>
            <person name="Tunlid A."/>
            <person name="Henrissat B."/>
            <person name="Grigoriev I.V."/>
            <person name="Hibbett D.S."/>
            <person name="Martin F."/>
            <person name="Nordberg H.P."/>
            <person name="Cantor M.N."/>
            <person name="Hua S.X."/>
        </authorList>
    </citation>
    <scope>NUCLEOTIDE SEQUENCE [LARGE SCALE GENOMIC DNA]</scope>
    <source>
        <strain evidence="1 2">F 1598</strain>
    </source>
</reference>
<dbReference type="HOGENOM" id="CLU_1074060_0_0_1"/>
<name>A0A0C3FV66_PILCF</name>
<dbReference type="EMBL" id="KN832991">
    <property type="protein sequence ID" value="KIM83349.1"/>
    <property type="molecule type" value="Genomic_DNA"/>
</dbReference>
<dbReference type="AlphaFoldDB" id="A0A0C3FV66"/>
<protein>
    <submittedName>
        <fullName evidence="1">Uncharacterized protein</fullName>
    </submittedName>
</protein>
<evidence type="ECO:0000313" key="2">
    <source>
        <dbReference type="Proteomes" id="UP000054166"/>
    </source>
</evidence>
<dbReference type="OrthoDB" id="3268409at2759"/>
<accession>A0A0C3FV66</accession>
<proteinExistence type="predicted"/>
<keyword evidence="2" id="KW-1185">Reference proteome</keyword>
<gene>
    <name evidence="1" type="ORF">PILCRDRAFT_7284</name>
</gene>
<evidence type="ECO:0000313" key="1">
    <source>
        <dbReference type="EMBL" id="KIM83349.1"/>
    </source>
</evidence>
<dbReference type="Proteomes" id="UP000054166">
    <property type="component" value="Unassembled WGS sequence"/>
</dbReference>
<organism evidence="1 2">
    <name type="scientific">Piloderma croceum (strain F 1598)</name>
    <dbReference type="NCBI Taxonomy" id="765440"/>
    <lineage>
        <taxon>Eukaryota</taxon>
        <taxon>Fungi</taxon>
        <taxon>Dikarya</taxon>
        <taxon>Basidiomycota</taxon>
        <taxon>Agaricomycotina</taxon>
        <taxon>Agaricomycetes</taxon>
        <taxon>Agaricomycetidae</taxon>
        <taxon>Atheliales</taxon>
        <taxon>Atheliaceae</taxon>
        <taxon>Piloderma</taxon>
    </lineage>
</organism>
<sequence length="259" mass="28614">MHPLQSRLDPIDLNASLPSIHPLSSTSSLSPGRENVSPQLEILSKHLSKAPLAVKEALELVVSHFTDAGNASPHLQLTPPPDITGPPVIPSNTIIYYNIQINRQTTLETVYYYPLNTLVEYPETSVDGSVGHVFTLDPQEWINPMVNFAYSLGGSHGMSQKAKTIKGSKVCPFTPMSSSHCKITCENLQLSLSHTKKLLNSSTKLHQDLILKTHSLWSSFSVFDSPPQVPMDCSWTAHRVFMECSWSLWSLHGVLIESS</sequence>
<dbReference type="InParanoid" id="A0A0C3FV66"/>
<reference evidence="2" key="2">
    <citation type="submission" date="2015-01" db="EMBL/GenBank/DDBJ databases">
        <title>Evolutionary Origins and Diversification of the Mycorrhizal Mutualists.</title>
        <authorList>
            <consortium name="DOE Joint Genome Institute"/>
            <consortium name="Mycorrhizal Genomics Consortium"/>
            <person name="Kohler A."/>
            <person name="Kuo A."/>
            <person name="Nagy L.G."/>
            <person name="Floudas D."/>
            <person name="Copeland A."/>
            <person name="Barry K.W."/>
            <person name="Cichocki N."/>
            <person name="Veneault-Fourrey C."/>
            <person name="LaButti K."/>
            <person name="Lindquist E.A."/>
            <person name="Lipzen A."/>
            <person name="Lundell T."/>
            <person name="Morin E."/>
            <person name="Murat C."/>
            <person name="Riley R."/>
            <person name="Ohm R."/>
            <person name="Sun H."/>
            <person name="Tunlid A."/>
            <person name="Henrissat B."/>
            <person name="Grigoriev I.V."/>
            <person name="Hibbett D.S."/>
            <person name="Martin F."/>
        </authorList>
    </citation>
    <scope>NUCLEOTIDE SEQUENCE [LARGE SCALE GENOMIC DNA]</scope>
    <source>
        <strain evidence="2">F 1598</strain>
    </source>
</reference>